<gene>
    <name evidence="1" type="ORF">PLXY2_LOCUS6680</name>
</gene>
<dbReference type="Proteomes" id="UP000653454">
    <property type="component" value="Unassembled WGS sequence"/>
</dbReference>
<reference evidence="1" key="1">
    <citation type="submission" date="2020-11" db="EMBL/GenBank/DDBJ databases">
        <authorList>
            <person name="Whiteford S."/>
        </authorList>
    </citation>
    <scope>NUCLEOTIDE SEQUENCE</scope>
</reference>
<protein>
    <submittedName>
        <fullName evidence="1">(diamondback moth) hypothetical protein</fullName>
    </submittedName>
</protein>
<accession>A0A8S4ESR8</accession>
<dbReference type="InterPro" id="IPR029044">
    <property type="entry name" value="Nucleotide-diphossugar_trans"/>
</dbReference>
<dbReference type="AlphaFoldDB" id="A0A8S4ESR8"/>
<comment type="caution">
    <text evidence="1">The sequence shown here is derived from an EMBL/GenBank/DDBJ whole genome shotgun (WGS) entry which is preliminary data.</text>
</comment>
<organism evidence="1 2">
    <name type="scientific">Plutella xylostella</name>
    <name type="common">Diamondback moth</name>
    <name type="synonym">Plutella maculipennis</name>
    <dbReference type="NCBI Taxonomy" id="51655"/>
    <lineage>
        <taxon>Eukaryota</taxon>
        <taxon>Metazoa</taxon>
        <taxon>Ecdysozoa</taxon>
        <taxon>Arthropoda</taxon>
        <taxon>Hexapoda</taxon>
        <taxon>Insecta</taxon>
        <taxon>Pterygota</taxon>
        <taxon>Neoptera</taxon>
        <taxon>Endopterygota</taxon>
        <taxon>Lepidoptera</taxon>
        <taxon>Glossata</taxon>
        <taxon>Ditrysia</taxon>
        <taxon>Yponomeutoidea</taxon>
        <taxon>Plutellidae</taxon>
        <taxon>Plutella</taxon>
    </lineage>
</organism>
<sequence>MSLVSCLAGSTTAVQRELQSRRRLFVRTTSACRHIHDKTYRRRDGRKCYNQREVTRKRDRETGLHNVAYRTHSVHNLTIDSLPVTVLSVELICDKNVTPWCQCPEPVKPKKTR</sequence>
<dbReference type="EMBL" id="CAJHNJ030000021">
    <property type="protein sequence ID" value="CAG9118443.1"/>
    <property type="molecule type" value="Genomic_DNA"/>
</dbReference>
<proteinExistence type="predicted"/>
<keyword evidence="2" id="KW-1185">Reference proteome</keyword>
<evidence type="ECO:0000313" key="1">
    <source>
        <dbReference type="EMBL" id="CAG9118443.1"/>
    </source>
</evidence>
<dbReference type="Gene3D" id="3.90.550.10">
    <property type="entry name" value="Spore Coat Polysaccharide Biosynthesis Protein SpsA, Chain A"/>
    <property type="match status" value="1"/>
</dbReference>
<evidence type="ECO:0000313" key="2">
    <source>
        <dbReference type="Proteomes" id="UP000653454"/>
    </source>
</evidence>
<name>A0A8S4ESR8_PLUXY</name>